<keyword evidence="2" id="KW-0949">S-adenosyl-L-methionine</keyword>
<evidence type="ECO:0000256" key="3">
    <source>
        <dbReference type="SAM" id="MobiDB-lite"/>
    </source>
</evidence>
<dbReference type="AlphaFoldDB" id="A0A1E1KLP0"/>
<name>A0A1E1KLP0_9HELO</name>
<evidence type="ECO:0000256" key="2">
    <source>
        <dbReference type="ARBA" id="ARBA00022691"/>
    </source>
</evidence>
<protein>
    <submittedName>
        <fullName evidence="4">Uncharacterized protein</fullName>
    </submittedName>
</protein>
<sequence length="188" mass="20731">MSYSAEKSTSKSNLPKANKENQNIWPTPTLAILTHSQISLLHQYANIPLDSTIPHVLSTRDQAWKVHPRPYIGQFRFLDLALSTFSSYPPILAILISDPDAKLLDLACCVGQETQKLIHDSAVASSLYGAELRSEFVELGYGRVFDRGKIGATARYRLKTMIESASEANFLQDTSYGGDNTQVSKAAP</sequence>
<organism evidence="4 5">
    <name type="scientific">Rhynchosporium graminicola</name>
    <dbReference type="NCBI Taxonomy" id="2792576"/>
    <lineage>
        <taxon>Eukaryota</taxon>
        <taxon>Fungi</taxon>
        <taxon>Dikarya</taxon>
        <taxon>Ascomycota</taxon>
        <taxon>Pezizomycotina</taxon>
        <taxon>Leotiomycetes</taxon>
        <taxon>Helotiales</taxon>
        <taxon>Ploettnerulaceae</taxon>
        <taxon>Rhynchosporium</taxon>
    </lineage>
</organism>
<keyword evidence="5" id="KW-1185">Reference proteome</keyword>
<dbReference type="GO" id="GO:0016740">
    <property type="term" value="F:transferase activity"/>
    <property type="evidence" value="ECO:0007669"/>
    <property type="project" value="UniProtKB-KW"/>
</dbReference>
<dbReference type="InParanoid" id="A0A1E1KLP0"/>
<reference evidence="5" key="1">
    <citation type="submission" date="2016-03" db="EMBL/GenBank/DDBJ databases">
        <authorList>
            <person name="Ploux O."/>
        </authorList>
    </citation>
    <scope>NUCLEOTIDE SEQUENCE [LARGE SCALE GENOMIC DNA]</scope>
    <source>
        <strain evidence="5">UK7</strain>
    </source>
</reference>
<dbReference type="STRING" id="914237.A0A1E1KLP0"/>
<comment type="caution">
    <text evidence="4">The sequence shown here is derived from an EMBL/GenBank/DDBJ whole genome shotgun (WGS) entry which is preliminary data.</text>
</comment>
<dbReference type="InterPro" id="IPR051654">
    <property type="entry name" value="Meroterpenoid_MTases"/>
</dbReference>
<dbReference type="EMBL" id="FJUW01000016">
    <property type="protein sequence ID" value="CZS98936.1"/>
    <property type="molecule type" value="Genomic_DNA"/>
</dbReference>
<proteinExistence type="predicted"/>
<dbReference type="Proteomes" id="UP000178129">
    <property type="component" value="Unassembled WGS sequence"/>
</dbReference>
<accession>A0A1E1KLP0</accession>
<evidence type="ECO:0000256" key="1">
    <source>
        <dbReference type="ARBA" id="ARBA00022679"/>
    </source>
</evidence>
<evidence type="ECO:0000313" key="4">
    <source>
        <dbReference type="EMBL" id="CZS98936.1"/>
    </source>
</evidence>
<feature type="region of interest" description="Disordered" evidence="3">
    <location>
        <begin position="1"/>
        <end position="21"/>
    </location>
</feature>
<gene>
    <name evidence="4" type="ORF">RCO7_00366</name>
</gene>
<dbReference type="PANTHER" id="PTHR35897">
    <property type="entry name" value="METHYLTRANSFERASE AUSD"/>
    <property type="match status" value="1"/>
</dbReference>
<evidence type="ECO:0000313" key="5">
    <source>
        <dbReference type="Proteomes" id="UP000178129"/>
    </source>
</evidence>
<keyword evidence="1" id="KW-0808">Transferase</keyword>
<dbReference type="PANTHER" id="PTHR35897:SF1">
    <property type="entry name" value="METHYLTRANSFERASE AUSD"/>
    <property type="match status" value="1"/>
</dbReference>